<evidence type="ECO:0000256" key="1">
    <source>
        <dbReference type="SAM" id="SignalP"/>
    </source>
</evidence>
<evidence type="ECO:0000313" key="3">
    <source>
        <dbReference type="Proteomes" id="UP001556367"/>
    </source>
</evidence>
<accession>A0ABR3JIF4</accession>
<dbReference type="Proteomes" id="UP001556367">
    <property type="component" value="Unassembled WGS sequence"/>
</dbReference>
<protein>
    <submittedName>
        <fullName evidence="2">Uncharacterized protein</fullName>
    </submittedName>
</protein>
<proteinExistence type="predicted"/>
<organism evidence="2 3">
    <name type="scientific">Hohenbuehelia grisea</name>
    <dbReference type="NCBI Taxonomy" id="104357"/>
    <lineage>
        <taxon>Eukaryota</taxon>
        <taxon>Fungi</taxon>
        <taxon>Dikarya</taxon>
        <taxon>Basidiomycota</taxon>
        <taxon>Agaricomycotina</taxon>
        <taxon>Agaricomycetes</taxon>
        <taxon>Agaricomycetidae</taxon>
        <taxon>Agaricales</taxon>
        <taxon>Pleurotineae</taxon>
        <taxon>Pleurotaceae</taxon>
        <taxon>Hohenbuehelia</taxon>
    </lineage>
</organism>
<keyword evidence="1" id="KW-0732">Signal</keyword>
<keyword evidence="3" id="KW-1185">Reference proteome</keyword>
<sequence>MFAKFSQLFTLAAVATSAFAAPLYPKELTGLTARTIHSFNSWGGHRSLDNFDNFYGSDNFDGSVHFSQVVKEEKHVVCHAQQVEIIQQRLVILQEMAKKIITEQVCEVETQVVVFQQFHASLGSFHHDLRRESGHQVGYDSSIVSHYGDILGSDGSVSSNDFGFSGKDIGQNSVIPSGSNWNDASSPSSVGDAYTAALNASSD</sequence>
<evidence type="ECO:0000313" key="2">
    <source>
        <dbReference type="EMBL" id="KAL0954956.1"/>
    </source>
</evidence>
<feature type="chain" id="PRO_5046655936" evidence="1">
    <location>
        <begin position="21"/>
        <end position="203"/>
    </location>
</feature>
<dbReference type="EMBL" id="JASNQZ010000007">
    <property type="protein sequence ID" value="KAL0954956.1"/>
    <property type="molecule type" value="Genomic_DNA"/>
</dbReference>
<comment type="caution">
    <text evidence="2">The sequence shown here is derived from an EMBL/GenBank/DDBJ whole genome shotgun (WGS) entry which is preliminary data.</text>
</comment>
<name>A0ABR3JIF4_9AGAR</name>
<gene>
    <name evidence="2" type="ORF">HGRIS_003888</name>
</gene>
<feature type="signal peptide" evidence="1">
    <location>
        <begin position="1"/>
        <end position="20"/>
    </location>
</feature>
<reference evidence="3" key="1">
    <citation type="submission" date="2024-06" db="EMBL/GenBank/DDBJ databases">
        <title>Multi-omics analyses provide insights into the biosynthesis of the anticancer antibiotic pleurotin in Hohenbuehelia grisea.</title>
        <authorList>
            <person name="Weaver J.A."/>
            <person name="Alberti F."/>
        </authorList>
    </citation>
    <scope>NUCLEOTIDE SEQUENCE [LARGE SCALE GENOMIC DNA]</scope>
    <source>
        <strain evidence="3">T-177</strain>
    </source>
</reference>